<dbReference type="STRING" id="1035195.HMPREF9997_02113"/>
<dbReference type="PATRIC" id="fig|1035195.3.peg.1891"/>
<dbReference type="HAMAP" id="MF_00338">
    <property type="entry name" value="UPF0145"/>
    <property type="match status" value="1"/>
</dbReference>
<dbReference type="EMBL" id="AMEM01000034">
    <property type="protein sequence ID" value="EKX88887.1"/>
    <property type="molecule type" value="Genomic_DNA"/>
</dbReference>
<organism evidence="3 4">
    <name type="scientific">Corynebacterium durum F0235</name>
    <dbReference type="NCBI Taxonomy" id="1035195"/>
    <lineage>
        <taxon>Bacteria</taxon>
        <taxon>Bacillati</taxon>
        <taxon>Actinomycetota</taxon>
        <taxon>Actinomycetes</taxon>
        <taxon>Mycobacteriales</taxon>
        <taxon>Corynebacteriaceae</taxon>
        <taxon>Corynebacterium</taxon>
    </lineage>
</organism>
<comment type="caution">
    <text evidence="3">The sequence shown here is derived from an EMBL/GenBank/DDBJ whole genome shotgun (WGS) entry which is preliminary data.</text>
</comment>
<dbReference type="InterPro" id="IPR035439">
    <property type="entry name" value="UPF0145_dom_sf"/>
</dbReference>
<keyword evidence="4" id="KW-1185">Reference proteome</keyword>
<accession>L1MCF9</accession>
<dbReference type="InterPro" id="IPR002765">
    <property type="entry name" value="UPF0145_YbjQ-like"/>
</dbReference>
<sequence length="153" mass="16836">MFLDLRCLRIHQLSLSKPPPVGHQLAEMHTVDREFVYPAMKGTIMIVTTTYNVEGRQISEYIRVVAGETVSGINMFRDLAAGFRNIVGGRSQAYEEEMINARENALAEMVQRAIELGAEGVVGVDIDYVTMGSDNGMMMVSATGTAVRFAPAY</sequence>
<comment type="similarity">
    <text evidence="1 2">Belongs to the UPF0145 family.</text>
</comment>
<dbReference type="PANTHER" id="PTHR34068:SF1">
    <property type="entry name" value="UPF0145 PROTEIN YBJQ"/>
    <property type="match status" value="1"/>
</dbReference>
<dbReference type="HOGENOM" id="CLU_117144_3_1_11"/>
<protein>
    <recommendedName>
        <fullName evidence="2">UPF0145 protein HMPREF9997_02113</fullName>
    </recommendedName>
</protein>
<evidence type="ECO:0000256" key="1">
    <source>
        <dbReference type="ARBA" id="ARBA00010751"/>
    </source>
</evidence>
<dbReference type="AlphaFoldDB" id="L1MCF9"/>
<dbReference type="Gene3D" id="3.30.110.70">
    <property type="entry name" value="Hypothetical protein apc22750. Chain B"/>
    <property type="match status" value="1"/>
</dbReference>
<reference evidence="3 4" key="1">
    <citation type="submission" date="2012-05" db="EMBL/GenBank/DDBJ databases">
        <authorList>
            <person name="Weinstock G."/>
            <person name="Sodergren E."/>
            <person name="Lobos E.A."/>
            <person name="Fulton L."/>
            <person name="Fulton R."/>
            <person name="Courtney L."/>
            <person name="Fronick C."/>
            <person name="O'Laughlin M."/>
            <person name="Godfrey J."/>
            <person name="Wilson R.M."/>
            <person name="Miner T."/>
            <person name="Farmer C."/>
            <person name="Delehaunty K."/>
            <person name="Cordes M."/>
            <person name="Minx P."/>
            <person name="Tomlinson C."/>
            <person name="Chen J."/>
            <person name="Wollam A."/>
            <person name="Pepin K.H."/>
            <person name="Bhonagiri V."/>
            <person name="Zhang X."/>
            <person name="Suruliraj S."/>
            <person name="Warren W."/>
            <person name="Mitreva M."/>
            <person name="Mardis E.R."/>
            <person name="Wilson R.K."/>
        </authorList>
    </citation>
    <scope>NUCLEOTIDE SEQUENCE [LARGE SCALE GENOMIC DNA]</scope>
    <source>
        <strain evidence="3 4">F0235</strain>
    </source>
</reference>
<evidence type="ECO:0000256" key="2">
    <source>
        <dbReference type="HAMAP-Rule" id="MF_00338"/>
    </source>
</evidence>
<dbReference type="PANTHER" id="PTHR34068">
    <property type="entry name" value="UPF0145 PROTEIN YBJQ"/>
    <property type="match status" value="1"/>
</dbReference>
<gene>
    <name evidence="3" type="ORF">HMPREF9997_02113</name>
</gene>
<dbReference type="SUPFAM" id="SSF117782">
    <property type="entry name" value="YbjQ-like"/>
    <property type="match status" value="1"/>
</dbReference>
<name>L1MCF9_9CORY</name>
<dbReference type="eggNOG" id="COG0393">
    <property type="taxonomic scope" value="Bacteria"/>
</dbReference>
<proteinExistence type="inferred from homology"/>
<evidence type="ECO:0000313" key="3">
    <source>
        <dbReference type="EMBL" id="EKX88887.1"/>
    </source>
</evidence>
<evidence type="ECO:0000313" key="4">
    <source>
        <dbReference type="Proteomes" id="UP000010445"/>
    </source>
</evidence>
<dbReference type="Pfam" id="PF01906">
    <property type="entry name" value="YbjQ_1"/>
    <property type="match status" value="1"/>
</dbReference>
<dbReference type="Proteomes" id="UP000010445">
    <property type="component" value="Unassembled WGS sequence"/>
</dbReference>